<comment type="caution">
    <text evidence="1">The sequence shown here is derived from an EMBL/GenBank/DDBJ whole genome shotgun (WGS) entry which is preliminary data.</text>
</comment>
<reference evidence="2" key="1">
    <citation type="journal article" date="2019" name="Int. J. Syst. Evol. Microbiol.">
        <title>The Global Catalogue of Microorganisms (GCM) 10K type strain sequencing project: providing services to taxonomists for standard genome sequencing and annotation.</title>
        <authorList>
            <consortium name="The Broad Institute Genomics Platform"/>
            <consortium name="The Broad Institute Genome Sequencing Center for Infectious Disease"/>
            <person name="Wu L."/>
            <person name="Ma J."/>
        </authorList>
    </citation>
    <scope>NUCLEOTIDE SEQUENCE [LARGE SCALE GENOMIC DNA]</scope>
    <source>
        <strain evidence="2">NBRC 108723</strain>
    </source>
</reference>
<dbReference type="EMBL" id="BSPW01000001">
    <property type="protein sequence ID" value="GLT16283.1"/>
    <property type="molecule type" value="Genomic_DNA"/>
</dbReference>
<proteinExistence type="predicted"/>
<evidence type="ECO:0000313" key="1">
    <source>
        <dbReference type="EMBL" id="GLT16283.1"/>
    </source>
</evidence>
<keyword evidence="2" id="KW-1185">Reference proteome</keyword>
<dbReference type="Proteomes" id="UP001157138">
    <property type="component" value="Unassembled WGS sequence"/>
</dbReference>
<dbReference type="RefSeq" id="WP_284190216.1">
    <property type="nucleotide sequence ID" value="NZ_BSPW01000001.1"/>
</dbReference>
<protein>
    <submittedName>
        <fullName evidence="1">Uncharacterized protein</fullName>
    </submittedName>
</protein>
<gene>
    <name evidence="1" type="ORF">GCM10007938_00590</name>
</gene>
<name>A0ABQ6ET25_9VIBR</name>
<sequence>MSEILNQLQEVKLAAQAQTEASQAQTTEVANKMGQIDQTLQQAKQSFDAWKGKVKAEEIKGQGRYMTELFVDGDKDTFYPVYFQMHSGDENEIQIYRHYDWNKNDNDFNANPHVASALVILKGQACGWSGNANYLRTVVNVQRYRKCVAHIGFKAWCEAQKRDPDGLNTNRNQSGVGYIEPNRSVFMLRGGKLKYQIYSNKLINFNLYQTDGEVIGWSSSSHNNVNWLSKTVSLAEAEAGDENNNVPPEYISYDLSQPSPPSFKL</sequence>
<organism evidence="1 2">
    <name type="scientific">Vibrio zhanjiangensis</name>
    <dbReference type="NCBI Taxonomy" id="1046128"/>
    <lineage>
        <taxon>Bacteria</taxon>
        <taxon>Pseudomonadati</taxon>
        <taxon>Pseudomonadota</taxon>
        <taxon>Gammaproteobacteria</taxon>
        <taxon>Vibrionales</taxon>
        <taxon>Vibrionaceae</taxon>
        <taxon>Vibrio</taxon>
    </lineage>
</organism>
<accession>A0ABQ6ET25</accession>
<evidence type="ECO:0000313" key="2">
    <source>
        <dbReference type="Proteomes" id="UP001157138"/>
    </source>
</evidence>